<dbReference type="AlphaFoldDB" id="A0AAV5SJL0"/>
<evidence type="ECO:0000313" key="1">
    <source>
        <dbReference type="EMBL" id="GMS82802.1"/>
    </source>
</evidence>
<dbReference type="Proteomes" id="UP001432027">
    <property type="component" value="Unassembled WGS sequence"/>
</dbReference>
<evidence type="ECO:0000313" key="2">
    <source>
        <dbReference type="Proteomes" id="UP001432027"/>
    </source>
</evidence>
<comment type="caution">
    <text evidence="1">The sequence shown here is derived from an EMBL/GenBank/DDBJ whole genome shotgun (WGS) entry which is preliminary data.</text>
</comment>
<protein>
    <submittedName>
        <fullName evidence="1">Uncharacterized protein</fullName>
    </submittedName>
</protein>
<sequence length="70" mass="8303">LKCWFHSEDKGPWETDCASNAKDCLTIVKKTGFLYRTYNNLWSHNWCQTNVEDTVWARDATELRLAMSFR</sequence>
<feature type="non-terminal residue" evidence="1">
    <location>
        <position position="1"/>
    </location>
</feature>
<gene>
    <name evidence="1" type="ORF">PENTCL1PPCAC_4977</name>
</gene>
<name>A0AAV5SJL0_9BILA</name>
<organism evidence="1 2">
    <name type="scientific">Pristionchus entomophagus</name>
    <dbReference type="NCBI Taxonomy" id="358040"/>
    <lineage>
        <taxon>Eukaryota</taxon>
        <taxon>Metazoa</taxon>
        <taxon>Ecdysozoa</taxon>
        <taxon>Nematoda</taxon>
        <taxon>Chromadorea</taxon>
        <taxon>Rhabditida</taxon>
        <taxon>Rhabditina</taxon>
        <taxon>Diplogasteromorpha</taxon>
        <taxon>Diplogasteroidea</taxon>
        <taxon>Neodiplogasteridae</taxon>
        <taxon>Pristionchus</taxon>
    </lineage>
</organism>
<dbReference type="EMBL" id="BTSX01000002">
    <property type="protein sequence ID" value="GMS82802.1"/>
    <property type="molecule type" value="Genomic_DNA"/>
</dbReference>
<keyword evidence="2" id="KW-1185">Reference proteome</keyword>
<accession>A0AAV5SJL0</accession>
<proteinExistence type="predicted"/>
<reference evidence="1" key="1">
    <citation type="submission" date="2023-10" db="EMBL/GenBank/DDBJ databases">
        <title>Genome assembly of Pristionchus species.</title>
        <authorList>
            <person name="Yoshida K."/>
            <person name="Sommer R.J."/>
        </authorList>
    </citation>
    <scope>NUCLEOTIDE SEQUENCE</scope>
    <source>
        <strain evidence="1">RS0144</strain>
    </source>
</reference>
<feature type="non-terminal residue" evidence="1">
    <location>
        <position position="70"/>
    </location>
</feature>